<dbReference type="PANTHER" id="PTHR10913:SF45">
    <property type="entry name" value="FOLLISTATIN, ISOFORM A-RELATED"/>
    <property type="match status" value="1"/>
</dbReference>
<dbReference type="InterPro" id="IPR036058">
    <property type="entry name" value="Kazal_dom_sf"/>
</dbReference>
<dbReference type="PANTHER" id="PTHR10913">
    <property type="entry name" value="FOLLISTATIN-RELATED"/>
    <property type="match status" value="1"/>
</dbReference>
<evidence type="ECO:0000313" key="6">
    <source>
        <dbReference type="Proteomes" id="UP001159427"/>
    </source>
</evidence>
<organism evidence="5 6">
    <name type="scientific">Porites evermanni</name>
    <dbReference type="NCBI Taxonomy" id="104178"/>
    <lineage>
        <taxon>Eukaryota</taxon>
        <taxon>Metazoa</taxon>
        <taxon>Cnidaria</taxon>
        <taxon>Anthozoa</taxon>
        <taxon>Hexacorallia</taxon>
        <taxon>Scleractinia</taxon>
        <taxon>Fungiina</taxon>
        <taxon>Poritidae</taxon>
        <taxon>Porites</taxon>
    </lineage>
</organism>
<keyword evidence="6" id="KW-1185">Reference proteome</keyword>
<protein>
    <recommendedName>
        <fullName evidence="4">Kazal-like domain-containing protein</fullName>
    </recommendedName>
</protein>
<accession>A0ABN8M5E1</accession>
<feature type="domain" description="Kazal-like" evidence="4">
    <location>
        <begin position="217"/>
        <end position="264"/>
    </location>
</feature>
<evidence type="ECO:0000313" key="5">
    <source>
        <dbReference type="EMBL" id="CAH3024838.1"/>
    </source>
</evidence>
<dbReference type="EMBL" id="CALNXI010000323">
    <property type="protein sequence ID" value="CAH3024838.1"/>
    <property type="molecule type" value="Genomic_DNA"/>
</dbReference>
<comment type="caution">
    <text evidence="5">The sequence shown here is derived from an EMBL/GenBank/DDBJ whole genome shotgun (WGS) entry which is preliminary data.</text>
</comment>
<evidence type="ECO:0000256" key="3">
    <source>
        <dbReference type="ARBA" id="ARBA00023157"/>
    </source>
</evidence>
<dbReference type="Gene3D" id="3.30.60.30">
    <property type="match status" value="1"/>
</dbReference>
<evidence type="ECO:0000259" key="4">
    <source>
        <dbReference type="PROSITE" id="PS51465"/>
    </source>
</evidence>
<gene>
    <name evidence="5" type="ORF">PEVE_00024204</name>
</gene>
<keyword evidence="3" id="KW-1015">Disulfide bond</keyword>
<dbReference type="InterPro" id="IPR002350">
    <property type="entry name" value="Kazal_dom"/>
</dbReference>
<sequence>FLSPPVILVTPSHQSPERPQDAMAVWMEDSRKDSFKICLKESKIFDGVHKNIKVVSIVTLAVFASFKDGMTIKLRNWMAYTEASLYNFTLMESLVFANNTTQQENLAFCQTVNFTNPFFAPPVVVLTPKRSYHRNVSSLGPSCDAVTAWEEFTSTKDMEICIKSYNSYESLKNIITVDYLVIGGKTKTFHDLDPCIEVTCGQYGYCKAIGPHDARCVCVNSCPSYQEPVCSSNGTTYDNKCLFEQEMCFLQLNFTIQHPGSCEGFSLQHGRRSMPHTPSLGYSFCQVIRLEPFIFYPDKPIEAQITVNHQDTSDMSYVHDASVSWVENVNNDKFTACVMTAGLNERMSYSNVTVDWLAYQGAPVGGVAGVRRISQWWTGTTCETVNFPSV</sequence>
<evidence type="ECO:0000256" key="1">
    <source>
        <dbReference type="ARBA" id="ARBA00022690"/>
    </source>
</evidence>
<dbReference type="InterPro" id="IPR050653">
    <property type="entry name" value="Prot_Inhib_GrowthFact_Antg"/>
</dbReference>
<proteinExistence type="predicted"/>
<feature type="non-terminal residue" evidence="5">
    <location>
        <position position="1"/>
    </location>
</feature>
<dbReference type="SMART" id="SM00280">
    <property type="entry name" value="KAZAL"/>
    <property type="match status" value="1"/>
</dbReference>
<dbReference type="PROSITE" id="PS51465">
    <property type="entry name" value="KAZAL_2"/>
    <property type="match status" value="1"/>
</dbReference>
<keyword evidence="1" id="KW-0646">Protease inhibitor</keyword>
<feature type="non-terminal residue" evidence="5">
    <location>
        <position position="390"/>
    </location>
</feature>
<keyword evidence="2" id="KW-0722">Serine protease inhibitor</keyword>
<reference evidence="5 6" key="1">
    <citation type="submission" date="2022-05" db="EMBL/GenBank/DDBJ databases">
        <authorList>
            <consortium name="Genoscope - CEA"/>
            <person name="William W."/>
        </authorList>
    </citation>
    <scope>NUCLEOTIDE SEQUENCE [LARGE SCALE GENOMIC DNA]</scope>
</reference>
<dbReference type="SUPFAM" id="SSF100895">
    <property type="entry name" value="Kazal-type serine protease inhibitors"/>
    <property type="match status" value="1"/>
</dbReference>
<evidence type="ECO:0000256" key="2">
    <source>
        <dbReference type="ARBA" id="ARBA00022900"/>
    </source>
</evidence>
<dbReference type="Pfam" id="PF07648">
    <property type="entry name" value="Kazal_2"/>
    <property type="match status" value="1"/>
</dbReference>
<name>A0ABN8M5E1_9CNID</name>
<dbReference type="CDD" id="cd00104">
    <property type="entry name" value="KAZAL_FS"/>
    <property type="match status" value="1"/>
</dbReference>
<dbReference type="Proteomes" id="UP001159427">
    <property type="component" value="Unassembled WGS sequence"/>
</dbReference>